<reference evidence="1 2" key="1">
    <citation type="submission" date="2013-07" db="EMBL/GenBank/DDBJ databases">
        <title>Draft genome sequence of Pseudoalteromonas luteoviolacea 2ta16.</title>
        <authorList>
            <person name="Allen E.E."/>
            <person name="Azam F."/>
            <person name="Podell S."/>
        </authorList>
    </citation>
    <scope>NUCLEOTIDE SEQUENCE [LARGE SCALE GENOMIC DNA]</scope>
    <source>
        <strain evidence="1 2">2ta16</strain>
    </source>
</reference>
<dbReference type="Proteomes" id="UP000017820">
    <property type="component" value="Unassembled WGS sequence"/>
</dbReference>
<protein>
    <submittedName>
        <fullName evidence="1">Uncharacterized protein</fullName>
    </submittedName>
</protein>
<dbReference type="EMBL" id="AUSV01000127">
    <property type="protein sequence ID" value="ESP91202.1"/>
    <property type="molecule type" value="Genomic_DNA"/>
</dbReference>
<sequence>MVFDYCQFIPYRLKVWSTASWINTNQIVKILLHDLDSPKMRLKRNTSHTKDSDRLSGLFNVLSA</sequence>
<proteinExistence type="predicted"/>
<name>V4J7D9_PSEL2</name>
<evidence type="ECO:0000313" key="2">
    <source>
        <dbReference type="Proteomes" id="UP000017820"/>
    </source>
</evidence>
<organism evidence="1 2">
    <name type="scientific">Pseudoalteromonas luteoviolacea (strain 2ta16)</name>
    <dbReference type="NCBI Taxonomy" id="1353533"/>
    <lineage>
        <taxon>Bacteria</taxon>
        <taxon>Pseudomonadati</taxon>
        <taxon>Pseudomonadota</taxon>
        <taxon>Gammaproteobacteria</taxon>
        <taxon>Alteromonadales</taxon>
        <taxon>Pseudoalteromonadaceae</taxon>
        <taxon>Pseudoalteromonas</taxon>
    </lineage>
</organism>
<evidence type="ECO:0000313" key="1">
    <source>
        <dbReference type="EMBL" id="ESP91202.1"/>
    </source>
</evidence>
<dbReference type="AlphaFoldDB" id="V4J7D9"/>
<accession>V4J7D9</accession>
<comment type="caution">
    <text evidence="1">The sequence shown here is derived from an EMBL/GenBank/DDBJ whole genome shotgun (WGS) entry which is preliminary data.</text>
</comment>
<gene>
    <name evidence="1" type="ORF">PL2TA16_01073</name>
</gene>